<name>A0A1I1B6A5_9CLOT</name>
<dbReference type="RefSeq" id="WP_090043207.1">
    <property type="nucleotide sequence ID" value="NZ_FOKI01000064.1"/>
</dbReference>
<dbReference type="EMBL" id="FOKI01000064">
    <property type="protein sequence ID" value="SFB45176.1"/>
    <property type="molecule type" value="Genomic_DNA"/>
</dbReference>
<accession>A0A1I1B6A5</accession>
<gene>
    <name evidence="2" type="ORF">SAMN04488528_10645</name>
</gene>
<feature type="transmembrane region" description="Helical" evidence="1">
    <location>
        <begin position="21"/>
        <end position="44"/>
    </location>
</feature>
<proteinExistence type="predicted"/>
<dbReference type="AlphaFoldDB" id="A0A1I1B6A5"/>
<evidence type="ECO:0000313" key="3">
    <source>
        <dbReference type="Proteomes" id="UP000198619"/>
    </source>
</evidence>
<protein>
    <submittedName>
        <fullName evidence="2">Uncharacterized protein</fullName>
    </submittedName>
</protein>
<keyword evidence="1" id="KW-1133">Transmembrane helix</keyword>
<organism evidence="2 3">
    <name type="scientific">Clostridium frigidicarnis</name>
    <dbReference type="NCBI Taxonomy" id="84698"/>
    <lineage>
        <taxon>Bacteria</taxon>
        <taxon>Bacillati</taxon>
        <taxon>Bacillota</taxon>
        <taxon>Clostridia</taxon>
        <taxon>Eubacteriales</taxon>
        <taxon>Clostridiaceae</taxon>
        <taxon>Clostridium</taxon>
    </lineage>
</organism>
<sequence length="106" mass="12480">MKNYNKVSTSSLSNIDKLEKIIVYLSWSFVVVTLITLICVFLTTHNIMYIRIFNSYYALQVSVCITMFLWGLKFAFYKDARVRKFYPVICLSISIVSIFFMILNVY</sequence>
<feature type="transmembrane region" description="Helical" evidence="1">
    <location>
        <begin position="85"/>
        <end position="103"/>
    </location>
</feature>
<evidence type="ECO:0000256" key="1">
    <source>
        <dbReference type="SAM" id="Phobius"/>
    </source>
</evidence>
<dbReference type="OrthoDB" id="1920284at2"/>
<keyword evidence="3" id="KW-1185">Reference proteome</keyword>
<dbReference type="Proteomes" id="UP000198619">
    <property type="component" value="Unassembled WGS sequence"/>
</dbReference>
<keyword evidence="1" id="KW-0472">Membrane</keyword>
<feature type="transmembrane region" description="Helical" evidence="1">
    <location>
        <begin position="56"/>
        <end position="76"/>
    </location>
</feature>
<dbReference type="STRING" id="84698.SAMN04488528_10645"/>
<evidence type="ECO:0000313" key="2">
    <source>
        <dbReference type="EMBL" id="SFB45176.1"/>
    </source>
</evidence>
<keyword evidence="1" id="KW-0812">Transmembrane</keyword>
<reference evidence="2 3" key="1">
    <citation type="submission" date="2016-10" db="EMBL/GenBank/DDBJ databases">
        <authorList>
            <person name="de Groot N.N."/>
        </authorList>
    </citation>
    <scope>NUCLEOTIDE SEQUENCE [LARGE SCALE GENOMIC DNA]</scope>
    <source>
        <strain evidence="2 3">DSM 12271</strain>
    </source>
</reference>